<evidence type="ECO:0000256" key="1">
    <source>
        <dbReference type="SAM" id="MobiDB-lite"/>
    </source>
</evidence>
<evidence type="ECO:0000259" key="2">
    <source>
        <dbReference type="Pfam" id="PF12274"/>
    </source>
</evidence>
<dbReference type="PANTHER" id="PTHR33326:SF45">
    <property type="entry name" value="OS05G0477500 PROTEIN"/>
    <property type="match status" value="1"/>
</dbReference>
<feature type="domain" description="DUF3615" evidence="2">
    <location>
        <begin position="52"/>
        <end position="142"/>
    </location>
</feature>
<feature type="compositionally biased region" description="Basic and acidic residues" evidence="1">
    <location>
        <begin position="189"/>
        <end position="210"/>
    </location>
</feature>
<dbReference type="AlphaFoldDB" id="A0A6G1EUR5"/>
<gene>
    <name evidence="3" type="ORF">E2562_003221</name>
</gene>
<evidence type="ECO:0000313" key="4">
    <source>
        <dbReference type="Proteomes" id="UP000479710"/>
    </source>
</evidence>
<dbReference type="EMBL" id="SPHZ02000002">
    <property type="protein sequence ID" value="KAF0928403.1"/>
    <property type="molecule type" value="Genomic_DNA"/>
</dbReference>
<proteinExistence type="predicted"/>
<keyword evidence="4" id="KW-1185">Reference proteome</keyword>
<dbReference type="InterPro" id="IPR022059">
    <property type="entry name" value="DUF3615"/>
</dbReference>
<organism evidence="3 4">
    <name type="scientific">Oryza meyeriana var. granulata</name>
    <dbReference type="NCBI Taxonomy" id="110450"/>
    <lineage>
        <taxon>Eukaryota</taxon>
        <taxon>Viridiplantae</taxon>
        <taxon>Streptophyta</taxon>
        <taxon>Embryophyta</taxon>
        <taxon>Tracheophyta</taxon>
        <taxon>Spermatophyta</taxon>
        <taxon>Magnoliopsida</taxon>
        <taxon>Liliopsida</taxon>
        <taxon>Poales</taxon>
        <taxon>Poaceae</taxon>
        <taxon>BOP clade</taxon>
        <taxon>Oryzoideae</taxon>
        <taxon>Oryzeae</taxon>
        <taxon>Oryzinae</taxon>
        <taxon>Oryza</taxon>
        <taxon>Oryza meyeriana</taxon>
    </lineage>
</organism>
<dbReference type="PANTHER" id="PTHR33326">
    <property type="entry name" value="OS05G0543800 PROTEIN"/>
    <property type="match status" value="1"/>
</dbReference>
<protein>
    <recommendedName>
        <fullName evidence="2">DUF3615 domain-containing protein</fullName>
    </recommendedName>
</protein>
<name>A0A6G1EUR5_9ORYZ</name>
<accession>A0A6G1EUR5</accession>
<evidence type="ECO:0000313" key="3">
    <source>
        <dbReference type="EMBL" id="KAF0928403.1"/>
    </source>
</evidence>
<reference evidence="3 4" key="1">
    <citation type="submission" date="2019-11" db="EMBL/GenBank/DDBJ databases">
        <title>Whole genome sequence of Oryza granulata.</title>
        <authorList>
            <person name="Li W."/>
        </authorList>
    </citation>
    <scope>NUCLEOTIDE SEQUENCE [LARGE SCALE GENOMIC DNA]</scope>
    <source>
        <strain evidence="4">cv. Menghai</strain>
        <tissue evidence="3">Leaf</tissue>
    </source>
</reference>
<dbReference type="Proteomes" id="UP000479710">
    <property type="component" value="Unassembled WGS sequence"/>
</dbReference>
<feature type="region of interest" description="Disordered" evidence="1">
    <location>
        <begin position="159"/>
        <end position="217"/>
    </location>
</feature>
<dbReference type="OrthoDB" id="10514416at2759"/>
<dbReference type="Pfam" id="PF12274">
    <property type="entry name" value="DUF3615"/>
    <property type="match status" value="1"/>
</dbReference>
<sequence length="236" mass="25376">MLVNKEKAGYQHAPHAWRFAYRPPDYPQGATEQQPETPITDQDDNYHINIMKIALNSYNKANGNLDFQFIKGGISISNIIEFGSAYYHYNFLALSPSRDVKWFFVEVDADIQDEHGVRVCCSISLDDKEFGKCYGCENNGPAVVGWLVAVEQTKRDLKAGPVASKEAQGDGKAGPQDVAGREAGPVDGAGREVDIGDSKPGDGLGGREDGPAEPGLGCRVGNLDVIQAAVSMGPGC</sequence>
<comment type="caution">
    <text evidence="3">The sequence shown here is derived from an EMBL/GenBank/DDBJ whole genome shotgun (WGS) entry which is preliminary data.</text>
</comment>